<proteinExistence type="predicted"/>
<protein>
    <submittedName>
        <fullName evidence="1">Uncharacterized protein</fullName>
    </submittedName>
</protein>
<dbReference type="Proteomes" id="UP001367508">
    <property type="component" value="Unassembled WGS sequence"/>
</dbReference>
<organism evidence="1 2">
    <name type="scientific">Canavalia gladiata</name>
    <name type="common">Sword bean</name>
    <name type="synonym">Dolichos gladiatus</name>
    <dbReference type="NCBI Taxonomy" id="3824"/>
    <lineage>
        <taxon>Eukaryota</taxon>
        <taxon>Viridiplantae</taxon>
        <taxon>Streptophyta</taxon>
        <taxon>Embryophyta</taxon>
        <taxon>Tracheophyta</taxon>
        <taxon>Spermatophyta</taxon>
        <taxon>Magnoliopsida</taxon>
        <taxon>eudicotyledons</taxon>
        <taxon>Gunneridae</taxon>
        <taxon>Pentapetalae</taxon>
        <taxon>rosids</taxon>
        <taxon>fabids</taxon>
        <taxon>Fabales</taxon>
        <taxon>Fabaceae</taxon>
        <taxon>Papilionoideae</taxon>
        <taxon>50 kb inversion clade</taxon>
        <taxon>NPAAA clade</taxon>
        <taxon>indigoferoid/millettioid clade</taxon>
        <taxon>Phaseoleae</taxon>
        <taxon>Canavalia</taxon>
    </lineage>
</organism>
<evidence type="ECO:0000313" key="1">
    <source>
        <dbReference type="EMBL" id="KAK7323303.1"/>
    </source>
</evidence>
<keyword evidence="2" id="KW-1185">Reference proteome</keyword>
<sequence>MTIFSDEEQYSWSKKKLEDLGVCCRSSQYFLTNCQSLLDCDPNTAYGRSQWFRIKINREMQQLRIFNGKSNNFQGNTSVLYVANFQGTHVIPQTVLASGGPAHGHRKSSNQDMVRKLRPYSPIKGGSCNLHVTM</sequence>
<evidence type="ECO:0000313" key="2">
    <source>
        <dbReference type="Proteomes" id="UP001367508"/>
    </source>
</evidence>
<gene>
    <name evidence="1" type="ORF">VNO77_26770</name>
</gene>
<dbReference type="EMBL" id="JAYMYQ010000006">
    <property type="protein sequence ID" value="KAK7323303.1"/>
    <property type="molecule type" value="Genomic_DNA"/>
</dbReference>
<name>A0AAN9KXM7_CANGL</name>
<dbReference type="AlphaFoldDB" id="A0AAN9KXM7"/>
<reference evidence="1 2" key="1">
    <citation type="submission" date="2024-01" db="EMBL/GenBank/DDBJ databases">
        <title>The genomes of 5 underutilized Papilionoideae crops provide insights into root nodulation and disease resistanc.</title>
        <authorList>
            <person name="Jiang F."/>
        </authorList>
    </citation>
    <scope>NUCLEOTIDE SEQUENCE [LARGE SCALE GENOMIC DNA]</scope>
    <source>
        <strain evidence="1">LVBAO_FW01</strain>
        <tissue evidence="1">Leaves</tissue>
    </source>
</reference>
<comment type="caution">
    <text evidence="1">The sequence shown here is derived from an EMBL/GenBank/DDBJ whole genome shotgun (WGS) entry which is preliminary data.</text>
</comment>
<accession>A0AAN9KXM7</accession>